<sequence>MLLTLAQTHSMYLMSYMITILHLAYYRRSHSIRYRNGTGYYLIDKA</sequence>
<evidence type="ECO:0000313" key="2">
    <source>
        <dbReference type="EMBL" id="JAE29436.1"/>
    </source>
</evidence>
<reference evidence="2" key="1">
    <citation type="submission" date="2014-09" db="EMBL/GenBank/DDBJ databases">
        <authorList>
            <person name="Magalhaes I.L.F."/>
            <person name="Oliveira U."/>
            <person name="Santos F.R."/>
            <person name="Vidigal T.H.D.A."/>
            <person name="Brescovit A.D."/>
            <person name="Santos A.J."/>
        </authorList>
    </citation>
    <scope>NUCLEOTIDE SEQUENCE</scope>
    <source>
        <tissue evidence="2">Shoot tissue taken approximately 20 cm above the soil surface</tissue>
    </source>
</reference>
<keyword evidence="1" id="KW-0812">Transmembrane</keyword>
<keyword evidence="1" id="KW-0472">Membrane</keyword>
<dbReference type="EMBL" id="GBRH01168460">
    <property type="protein sequence ID" value="JAE29436.1"/>
    <property type="molecule type" value="Transcribed_RNA"/>
</dbReference>
<dbReference type="AlphaFoldDB" id="A0A0A9H3L0"/>
<name>A0A0A9H3L0_ARUDO</name>
<proteinExistence type="predicted"/>
<evidence type="ECO:0000256" key="1">
    <source>
        <dbReference type="SAM" id="Phobius"/>
    </source>
</evidence>
<feature type="transmembrane region" description="Helical" evidence="1">
    <location>
        <begin position="6"/>
        <end position="26"/>
    </location>
</feature>
<reference evidence="2" key="2">
    <citation type="journal article" date="2015" name="Data Brief">
        <title>Shoot transcriptome of the giant reed, Arundo donax.</title>
        <authorList>
            <person name="Barrero R.A."/>
            <person name="Guerrero F.D."/>
            <person name="Moolhuijzen P."/>
            <person name="Goolsby J.A."/>
            <person name="Tidwell J."/>
            <person name="Bellgard S.E."/>
            <person name="Bellgard M.I."/>
        </authorList>
    </citation>
    <scope>NUCLEOTIDE SEQUENCE</scope>
    <source>
        <tissue evidence="2">Shoot tissue taken approximately 20 cm above the soil surface</tissue>
    </source>
</reference>
<accession>A0A0A9H3L0</accession>
<organism evidence="2">
    <name type="scientific">Arundo donax</name>
    <name type="common">Giant reed</name>
    <name type="synonym">Donax arundinaceus</name>
    <dbReference type="NCBI Taxonomy" id="35708"/>
    <lineage>
        <taxon>Eukaryota</taxon>
        <taxon>Viridiplantae</taxon>
        <taxon>Streptophyta</taxon>
        <taxon>Embryophyta</taxon>
        <taxon>Tracheophyta</taxon>
        <taxon>Spermatophyta</taxon>
        <taxon>Magnoliopsida</taxon>
        <taxon>Liliopsida</taxon>
        <taxon>Poales</taxon>
        <taxon>Poaceae</taxon>
        <taxon>PACMAD clade</taxon>
        <taxon>Arundinoideae</taxon>
        <taxon>Arundineae</taxon>
        <taxon>Arundo</taxon>
    </lineage>
</organism>
<protein>
    <submittedName>
        <fullName evidence="2">Uncharacterized protein</fullName>
    </submittedName>
</protein>
<keyword evidence="1" id="KW-1133">Transmembrane helix</keyword>